<dbReference type="Proteomes" id="UP001190640">
    <property type="component" value="Chromosome 5"/>
</dbReference>
<dbReference type="GeneID" id="129331178"/>
<evidence type="ECO:0000256" key="3">
    <source>
        <dbReference type="ARBA" id="ARBA00022989"/>
    </source>
</evidence>
<keyword evidence="2 6" id="KW-0812">Transmembrane</keyword>
<dbReference type="AlphaFoldDB" id="A0AA97L0B4"/>
<proteinExistence type="inferred from homology"/>
<dbReference type="PANTHER" id="PTHR15296:SF1">
    <property type="entry name" value="PDZK1 INTERACTING PROTEIN 1"/>
    <property type="match status" value="1"/>
</dbReference>
<name>A0AA97L0B4_EUBMA</name>
<dbReference type="RefSeq" id="XP_054837556.1">
    <property type="nucleotide sequence ID" value="XM_054981581.1"/>
</dbReference>
<reference evidence="9" key="1">
    <citation type="submission" date="2025-08" db="UniProtKB">
        <authorList>
            <consortium name="RefSeq"/>
        </authorList>
    </citation>
    <scope>IDENTIFICATION</scope>
    <source>
        <tissue evidence="9">Blood</tissue>
    </source>
</reference>
<evidence type="ECO:0000256" key="2">
    <source>
        <dbReference type="ARBA" id="ARBA00022692"/>
    </source>
</evidence>
<feature type="transmembrane region" description="Helical" evidence="6">
    <location>
        <begin position="30"/>
        <end position="50"/>
    </location>
</feature>
<gene>
    <name evidence="9" type="primary">PDZK1IP1</name>
</gene>
<dbReference type="PANTHER" id="PTHR15296">
    <property type="entry name" value="MEMBRANE-ASSOCIATED PROTEIN MAP17"/>
    <property type="match status" value="1"/>
</dbReference>
<feature type="chain" id="PRO_5041650049" evidence="7">
    <location>
        <begin position="21"/>
        <end position="118"/>
    </location>
</feature>
<evidence type="ECO:0000313" key="9">
    <source>
        <dbReference type="RefSeq" id="XP_054837556.1"/>
    </source>
</evidence>
<dbReference type="KEGG" id="emc:129331178"/>
<dbReference type="CTD" id="10158"/>
<sequence length="118" mass="13117">MNALLAVSFFLLVGLEPVNCQTVQGRLQPWLQGLIALTVFLALTGIVFIIHKFWCQDKENDPEVLNEGNKADMTIPNGTEGNYSTTAANFRCEEGHHVYQNTIENDCGNTIEVLSTEM</sequence>
<keyword evidence="4 6" id="KW-0472">Membrane</keyword>
<evidence type="ECO:0000256" key="1">
    <source>
        <dbReference type="ARBA" id="ARBA00004167"/>
    </source>
</evidence>
<evidence type="ECO:0000256" key="6">
    <source>
        <dbReference type="SAM" id="Phobius"/>
    </source>
</evidence>
<feature type="signal peptide" evidence="7">
    <location>
        <begin position="1"/>
        <end position="20"/>
    </location>
</feature>
<organism evidence="8 9">
    <name type="scientific">Eublepharis macularius</name>
    <name type="common">Leopard gecko</name>
    <name type="synonym">Cyrtodactylus macularius</name>
    <dbReference type="NCBI Taxonomy" id="481883"/>
    <lineage>
        <taxon>Eukaryota</taxon>
        <taxon>Metazoa</taxon>
        <taxon>Chordata</taxon>
        <taxon>Craniata</taxon>
        <taxon>Vertebrata</taxon>
        <taxon>Euteleostomi</taxon>
        <taxon>Lepidosauria</taxon>
        <taxon>Squamata</taxon>
        <taxon>Bifurcata</taxon>
        <taxon>Gekkota</taxon>
        <taxon>Eublepharidae</taxon>
        <taxon>Eublepharinae</taxon>
        <taxon>Eublepharis</taxon>
    </lineage>
</organism>
<evidence type="ECO:0000256" key="7">
    <source>
        <dbReference type="SAM" id="SignalP"/>
    </source>
</evidence>
<keyword evidence="7" id="KW-0732">Signal</keyword>
<keyword evidence="8" id="KW-1185">Reference proteome</keyword>
<dbReference type="Pfam" id="PF15807">
    <property type="entry name" value="MAP17"/>
    <property type="match status" value="1"/>
</dbReference>
<evidence type="ECO:0000256" key="4">
    <source>
        <dbReference type="ARBA" id="ARBA00023136"/>
    </source>
</evidence>
<keyword evidence="3 6" id="KW-1133">Transmembrane helix</keyword>
<evidence type="ECO:0000313" key="8">
    <source>
        <dbReference type="Proteomes" id="UP001190640"/>
    </source>
</evidence>
<dbReference type="InterPro" id="IPR031627">
    <property type="entry name" value="PDZK1IP1/SMIM24"/>
</dbReference>
<comment type="subcellular location">
    <subcellularLocation>
        <location evidence="1">Membrane</location>
        <topology evidence="1">Single-pass membrane protein</topology>
    </subcellularLocation>
</comment>
<comment type="similarity">
    <text evidence="5">Belongs to the PDZK1-interacting protein 1/SMIM24 family.</text>
</comment>
<accession>A0AA97L0B4</accession>
<dbReference type="GO" id="GO:0016020">
    <property type="term" value="C:membrane"/>
    <property type="evidence" value="ECO:0007669"/>
    <property type="project" value="UniProtKB-SubCell"/>
</dbReference>
<protein>
    <submittedName>
        <fullName evidence="9">PDZK1-interacting protein 1</fullName>
    </submittedName>
</protein>
<evidence type="ECO:0000256" key="5">
    <source>
        <dbReference type="ARBA" id="ARBA00049650"/>
    </source>
</evidence>